<evidence type="ECO:0000313" key="2">
    <source>
        <dbReference type="EMBL" id="TNN76636.1"/>
    </source>
</evidence>
<sequence>MSGVMSRASKSVSPAGMLSSKTSHRSPRRNSMTVHLPSVFTVTTSLKGPVPSLFWARMLNWYVVSGSKPGTTIQSWPPGTGLESQSCGPKRSLFSLGGMRAGFQKNYLRNVTETDAAASCSARVTHGCLLSV</sequence>
<evidence type="ECO:0000313" key="3">
    <source>
        <dbReference type="Proteomes" id="UP000314294"/>
    </source>
</evidence>
<name>A0A4Z2IFA2_9TELE</name>
<dbReference type="Proteomes" id="UP000314294">
    <property type="component" value="Unassembled WGS sequence"/>
</dbReference>
<organism evidence="2 3">
    <name type="scientific">Liparis tanakae</name>
    <name type="common">Tanaka's snailfish</name>
    <dbReference type="NCBI Taxonomy" id="230148"/>
    <lineage>
        <taxon>Eukaryota</taxon>
        <taxon>Metazoa</taxon>
        <taxon>Chordata</taxon>
        <taxon>Craniata</taxon>
        <taxon>Vertebrata</taxon>
        <taxon>Euteleostomi</taxon>
        <taxon>Actinopterygii</taxon>
        <taxon>Neopterygii</taxon>
        <taxon>Teleostei</taxon>
        <taxon>Neoteleostei</taxon>
        <taxon>Acanthomorphata</taxon>
        <taxon>Eupercaria</taxon>
        <taxon>Perciformes</taxon>
        <taxon>Cottioidei</taxon>
        <taxon>Cottales</taxon>
        <taxon>Liparidae</taxon>
        <taxon>Liparis</taxon>
    </lineage>
</organism>
<proteinExistence type="predicted"/>
<feature type="region of interest" description="Disordered" evidence="1">
    <location>
        <begin position="1"/>
        <end position="31"/>
    </location>
</feature>
<accession>A0A4Z2IFA2</accession>
<gene>
    <name evidence="2" type="ORF">EYF80_013088</name>
</gene>
<evidence type="ECO:0000256" key="1">
    <source>
        <dbReference type="SAM" id="MobiDB-lite"/>
    </source>
</evidence>
<protein>
    <submittedName>
        <fullName evidence="2">Uncharacterized protein</fullName>
    </submittedName>
</protein>
<keyword evidence="3" id="KW-1185">Reference proteome</keyword>
<reference evidence="2 3" key="1">
    <citation type="submission" date="2019-03" db="EMBL/GenBank/DDBJ databases">
        <title>First draft genome of Liparis tanakae, snailfish: a comprehensive survey of snailfish specific genes.</title>
        <authorList>
            <person name="Kim W."/>
            <person name="Song I."/>
            <person name="Jeong J.-H."/>
            <person name="Kim D."/>
            <person name="Kim S."/>
            <person name="Ryu S."/>
            <person name="Song J.Y."/>
            <person name="Lee S.K."/>
        </authorList>
    </citation>
    <scope>NUCLEOTIDE SEQUENCE [LARGE SCALE GENOMIC DNA]</scope>
    <source>
        <tissue evidence="2">Muscle</tissue>
    </source>
</reference>
<dbReference type="AlphaFoldDB" id="A0A4Z2IFA2"/>
<comment type="caution">
    <text evidence="2">The sequence shown here is derived from an EMBL/GenBank/DDBJ whole genome shotgun (WGS) entry which is preliminary data.</text>
</comment>
<dbReference type="EMBL" id="SRLO01000091">
    <property type="protein sequence ID" value="TNN76636.1"/>
    <property type="molecule type" value="Genomic_DNA"/>
</dbReference>